<dbReference type="InterPro" id="IPR013429">
    <property type="entry name" value="Regulatory_FmdB_Zinc_ribbon"/>
</dbReference>
<dbReference type="Proteomes" id="UP000078596">
    <property type="component" value="Chromosome"/>
</dbReference>
<protein>
    <recommendedName>
        <fullName evidence="2">Putative regulatory protein FmdB zinc ribbon domain-containing protein</fullName>
    </recommendedName>
</protein>
<dbReference type="OrthoDB" id="9813321at2"/>
<evidence type="ECO:0000313" key="4">
    <source>
        <dbReference type="Proteomes" id="UP000078596"/>
    </source>
</evidence>
<feature type="compositionally biased region" description="Basic and acidic residues" evidence="1">
    <location>
        <begin position="59"/>
        <end position="70"/>
    </location>
</feature>
<proteinExistence type="predicted"/>
<evidence type="ECO:0000256" key="1">
    <source>
        <dbReference type="SAM" id="MobiDB-lite"/>
    </source>
</evidence>
<sequence length="114" mass="12964">MPIYEYQCKNCERQFEQMRAMAEYRDPCECPWCGHEAGRILLTAPRLNDMKASVRKAHQINERSAHEPRSTARHQCGPGCNHNHKASAAKAATTEQGGPHLKMQPGKRPWMIGH</sequence>
<accession>A0A191ZFY9</accession>
<name>A0A191ZFY9_9GAMM</name>
<evidence type="ECO:0000313" key="3">
    <source>
        <dbReference type="EMBL" id="ANJ66796.1"/>
    </source>
</evidence>
<dbReference type="EMBL" id="CP016027">
    <property type="protein sequence ID" value="ANJ66796.1"/>
    <property type="molecule type" value="Genomic_DNA"/>
</dbReference>
<dbReference type="NCBIfam" id="TIGR02605">
    <property type="entry name" value="CxxC_CxxC_SSSS"/>
    <property type="match status" value="1"/>
</dbReference>
<dbReference type="STRING" id="1860122.A9404_04880"/>
<organism evidence="3 4">
    <name type="scientific">Halothiobacillus diazotrophicus</name>
    <dbReference type="NCBI Taxonomy" id="1860122"/>
    <lineage>
        <taxon>Bacteria</taxon>
        <taxon>Pseudomonadati</taxon>
        <taxon>Pseudomonadota</taxon>
        <taxon>Gammaproteobacteria</taxon>
        <taxon>Chromatiales</taxon>
        <taxon>Halothiobacillaceae</taxon>
        <taxon>Halothiobacillus</taxon>
    </lineage>
</organism>
<dbReference type="RefSeq" id="WP_066099158.1">
    <property type="nucleotide sequence ID" value="NZ_CP016027.1"/>
</dbReference>
<dbReference type="KEGG" id="haz:A9404_04880"/>
<dbReference type="Pfam" id="PF09723">
    <property type="entry name" value="Zn_ribbon_8"/>
    <property type="match status" value="1"/>
</dbReference>
<evidence type="ECO:0000259" key="2">
    <source>
        <dbReference type="SMART" id="SM00834"/>
    </source>
</evidence>
<feature type="region of interest" description="Disordered" evidence="1">
    <location>
        <begin position="56"/>
        <end position="114"/>
    </location>
</feature>
<keyword evidence="4" id="KW-1185">Reference proteome</keyword>
<feature type="domain" description="Putative regulatory protein FmdB zinc ribbon" evidence="2">
    <location>
        <begin position="1"/>
        <end position="42"/>
    </location>
</feature>
<gene>
    <name evidence="3" type="ORF">A9404_04880</name>
</gene>
<dbReference type="SMART" id="SM00834">
    <property type="entry name" value="CxxC_CXXC_SSSS"/>
    <property type="match status" value="1"/>
</dbReference>
<reference evidence="3 4" key="1">
    <citation type="submission" date="2016-06" db="EMBL/GenBank/DDBJ databases">
        <title>Insight into the functional genes involving in sulfur oxidation in Pearl River water.</title>
        <authorList>
            <person name="Luo J."/>
            <person name="Tan X."/>
            <person name="Lin W."/>
        </authorList>
    </citation>
    <scope>NUCLEOTIDE SEQUENCE [LARGE SCALE GENOMIC DNA]</scope>
    <source>
        <strain evidence="3 4">LS2</strain>
    </source>
</reference>
<dbReference type="AlphaFoldDB" id="A0A191ZFY9"/>